<protein>
    <submittedName>
        <fullName evidence="1">SWPV2-ORF275</fullName>
    </submittedName>
</protein>
<dbReference type="InterPro" id="IPR013783">
    <property type="entry name" value="Ig-like_fold"/>
</dbReference>
<reference evidence="1" key="1">
    <citation type="journal article" date="2017" name="BMC Genomics">
        <title>Genomic characterization of two novel pathogenic avipoxviruses isolated from pacific shearwaters (Ardenna spp.).</title>
        <authorList>
            <person name="Sarker S."/>
            <person name="Das S."/>
            <person name="Lavers J.L."/>
            <person name="Hutton I."/>
            <person name="Helbig K."/>
            <person name="Imbery J."/>
            <person name="Upton C."/>
            <person name="Raidal S.R."/>
        </authorList>
    </citation>
    <scope>NUCLEOTIDE SEQUENCE [LARGE SCALE GENOMIC DNA]</scope>
    <source>
        <strain evidence="1">SWPV-2</strain>
    </source>
</reference>
<dbReference type="EMBL" id="KX857215">
    <property type="protein sequence ID" value="ARE67527.1"/>
    <property type="molecule type" value="Genomic_DNA"/>
</dbReference>
<evidence type="ECO:0000313" key="1">
    <source>
        <dbReference type="EMBL" id="ARE67527.1"/>
    </source>
</evidence>
<proteinExistence type="predicted"/>
<gene>
    <name evidence="1" type="primary">SWPV2-275</name>
</gene>
<dbReference type="Proteomes" id="UP000319767">
    <property type="component" value="Segment"/>
</dbReference>
<name>A0A1V0QGM7_CNPV</name>
<dbReference type="Gene3D" id="2.60.40.10">
    <property type="entry name" value="Immunoglobulins"/>
    <property type="match status" value="1"/>
</dbReference>
<organism evidence="1">
    <name type="scientific">Shearwaterpox virus</name>
    <dbReference type="NCBI Taxonomy" id="1974596"/>
    <lineage>
        <taxon>Viruses</taxon>
        <taxon>Varidnaviria</taxon>
        <taxon>Bamfordvirae</taxon>
        <taxon>Nucleocytoviricota</taxon>
        <taxon>Pokkesviricetes</taxon>
        <taxon>Chitovirales</taxon>
        <taxon>Poxviridae</taxon>
        <taxon>Chordopoxvirinae</taxon>
        <taxon>Avipoxvirus</taxon>
        <taxon>Avipoxvirus canarypox</taxon>
        <taxon>Canarypox virus</taxon>
    </lineage>
</organism>
<sequence length="139" mass="15601">MYNYKVFLVIQLISLLIIHVYMMDGNECPKDSNNNNILTVYKDNSSSNSNFSRLVCSGCLNSEDGYIYWLVPNNTSPGEYIFPQSVSGMVEGQDVTQALGDDIYKHTRELNISSADYTGKNFSCVSMTESGTTFYQIIV</sequence>
<accession>A0A1V0QGM7</accession>